<feature type="domain" description="DUF6821" evidence="3">
    <location>
        <begin position="283"/>
        <end position="357"/>
    </location>
</feature>
<keyword evidence="2" id="KW-0812">Transmembrane</keyword>
<keyword evidence="2" id="KW-0472">Membrane</keyword>
<accession>A0A9D4V176</accession>
<comment type="caution">
    <text evidence="4">The sequence shown here is derived from an EMBL/GenBank/DDBJ whole genome shotgun (WGS) entry which is preliminary data.</text>
</comment>
<proteinExistence type="predicted"/>
<dbReference type="OrthoDB" id="1931521at2759"/>
<keyword evidence="5" id="KW-1185">Reference proteome</keyword>
<dbReference type="PANTHER" id="PTHR34797">
    <property type="entry name" value="ATG8-INTERACTING PROTEIN 2"/>
    <property type="match status" value="1"/>
</dbReference>
<organism evidence="4 5">
    <name type="scientific">Adiantum capillus-veneris</name>
    <name type="common">Maidenhair fern</name>
    <dbReference type="NCBI Taxonomy" id="13818"/>
    <lineage>
        <taxon>Eukaryota</taxon>
        <taxon>Viridiplantae</taxon>
        <taxon>Streptophyta</taxon>
        <taxon>Embryophyta</taxon>
        <taxon>Tracheophyta</taxon>
        <taxon>Polypodiopsida</taxon>
        <taxon>Polypodiidae</taxon>
        <taxon>Polypodiales</taxon>
        <taxon>Pteridineae</taxon>
        <taxon>Pteridaceae</taxon>
        <taxon>Vittarioideae</taxon>
        <taxon>Adiantum</taxon>
    </lineage>
</organism>
<feature type="compositionally biased region" description="Polar residues" evidence="1">
    <location>
        <begin position="241"/>
        <end position="259"/>
    </location>
</feature>
<dbReference type="PANTHER" id="PTHR34797:SF1">
    <property type="entry name" value="ATG8-INTERACTING PROTEIN 2"/>
    <property type="match status" value="1"/>
</dbReference>
<keyword evidence="2" id="KW-1133">Transmembrane helix</keyword>
<evidence type="ECO:0000256" key="2">
    <source>
        <dbReference type="SAM" id="Phobius"/>
    </source>
</evidence>
<feature type="region of interest" description="Disordered" evidence="1">
    <location>
        <begin position="224"/>
        <end position="259"/>
    </location>
</feature>
<dbReference type="InterPro" id="IPR049224">
    <property type="entry name" value="DUF6821"/>
</dbReference>
<dbReference type="EMBL" id="JABFUD020000007">
    <property type="protein sequence ID" value="KAI5077704.1"/>
    <property type="molecule type" value="Genomic_DNA"/>
</dbReference>
<evidence type="ECO:0000259" key="3">
    <source>
        <dbReference type="Pfam" id="PF20705"/>
    </source>
</evidence>
<feature type="region of interest" description="Disordered" evidence="1">
    <location>
        <begin position="70"/>
        <end position="109"/>
    </location>
</feature>
<dbReference type="Pfam" id="PF20705">
    <property type="entry name" value="DUF6821"/>
    <property type="match status" value="1"/>
</dbReference>
<feature type="compositionally biased region" description="Basic and acidic residues" evidence="1">
    <location>
        <begin position="96"/>
        <end position="106"/>
    </location>
</feature>
<dbReference type="AlphaFoldDB" id="A0A9D4V176"/>
<evidence type="ECO:0000313" key="5">
    <source>
        <dbReference type="Proteomes" id="UP000886520"/>
    </source>
</evidence>
<name>A0A9D4V176_ADICA</name>
<feature type="region of interest" description="Disordered" evidence="1">
    <location>
        <begin position="1"/>
        <end position="23"/>
    </location>
</feature>
<protein>
    <recommendedName>
        <fullName evidence="3">DUF6821 domain-containing protein</fullName>
    </recommendedName>
</protein>
<feature type="transmembrane region" description="Helical" evidence="2">
    <location>
        <begin position="289"/>
        <end position="309"/>
    </location>
</feature>
<feature type="compositionally biased region" description="Polar residues" evidence="1">
    <location>
        <begin position="70"/>
        <end position="81"/>
    </location>
</feature>
<evidence type="ECO:0000313" key="4">
    <source>
        <dbReference type="EMBL" id="KAI5077704.1"/>
    </source>
</evidence>
<gene>
    <name evidence="4" type="ORF">GOP47_0007528</name>
</gene>
<feature type="compositionally biased region" description="Basic and acidic residues" evidence="1">
    <location>
        <begin position="1"/>
        <end position="10"/>
    </location>
</feature>
<reference evidence="4" key="1">
    <citation type="submission" date="2021-01" db="EMBL/GenBank/DDBJ databases">
        <title>Adiantum capillus-veneris genome.</title>
        <authorList>
            <person name="Fang Y."/>
            <person name="Liao Q."/>
        </authorList>
    </citation>
    <scope>NUCLEOTIDE SEQUENCE</scope>
    <source>
        <strain evidence="4">H3</strain>
        <tissue evidence="4">Leaf</tissue>
    </source>
</reference>
<dbReference type="Proteomes" id="UP000886520">
    <property type="component" value="Chromosome 7"/>
</dbReference>
<dbReference type="InterPro" id="IPR040304">
    <property type="entry name" value="ATG8-IP-1/2"/>
</dbReference>
<sequence length="368" mass="40416">MADHGDRTEKGIGASSPSPEAVVDGSGLEAVAAIDAACSPGGSLHDDYFVCPRDLSEHNVLPLSTVIADQQSEQEAHSSGISDGLVSLDEETEATANRDEYREDARPLSGSSYVGYDSYVLHDEDMHLNVDSKCHDDNPFFMLLDDDVIRFEHCKVDDANPVIHNRDMRELGDFLSAGNHLGNNDVARMDEDNMNHTNASITVVELMATGSNGHQLNILAATQDSESPSTVHGMEEDFTETHPTSTEGGSSPTASGGSLVNTRNSRHCKVFTCASWLWNQLCRWQAQLGYANTIWSIALAAAMMGIIALGRRWQCLQAQNYSLRSQLWVKEKRIMQLMFQLLQTKEALAKVRRVPVICVKPALQIPQD</sequence>
<evidence type="ECO:0000256" key="1">
    <source>
        <dbReference type="SAM" id="MobiDB-lite"/>
    </source>
</evidence>